<name>S6AED1_SULDS</name>
<gene>
    <name evidence="2" type="ORF">SCD_n00267</name>
</gene>
<dbReference type="AlphaFoldDB" id="S6AED1"/>
<feature type="signal peptide" evidence="1">
    <location>
        <begin position="1"/>
        <end position="27"/>
    </location>
</feature>
<proteinExistence type="predicted"/>
<dbReference type="OrthoDB" id="9793561at2"/>
<organism evidence="2 3">
    <name type="scientific">Sulfuricella denitrificans (strain DSM 22764 / NBRC 105220 / skB26)</name>
    <dbReference type="NCBI Taxonomy" id="1163617"/>
    <lineage>
        <taxon>Bacteria</taxon>
        <taxon>Pseudomonadati</taxon>
        <taxon>Pseudomonadota</taxon>
        <taxon>Betaproteobacteria</taxon>
        <taxon>Nitrosomonadales</taxon>
        <taxon>Sulfuricellaceae</taxon>
        <taxon>Sulfuricella</taxon>
    </lineage>
</organism>
<accession>S6AED1</accession>
<dbReference type="InterPro" id="IPR010239">
    <property type="entry name" value="CHP02001"/>
</dbReference>
<dbReference type="HOGENOM" id="CLU_074587_2_0_4"/>
<dbReference type="RefSeq" id="WP_009206939.1">
    <property type="nucleotide sequence ID" value="NC_022357.1"/>
</dbReference>
<evidence type="ECO:0000313" key="2">
    <source>
        <dbReference type="EMBL" id="BAN34116.1"/>
    </source>
</evidence>
<evidence type="ECO:0000256" key="1">
    <source>
        <dbReference type="SAM" id="SignalP"/>
    </source>
</evidence>
<keyword evidence="3" id="KW-1185">Reference proteome</keyword>
<sequence length="280" mass="29226">MRKISQALVLAGVVTLPALFTVPSASAADAAAASPHTFTGNATLASEYIYRGIAQTRGKPAIQGGFDYAHASGFYAGVWGSSISWIGDAVPGASANVEVDVYGGYKGSISDDLGYDVGVLTYNYPGSGKTLNGTILDQDTTELYGALSWKWLTLKYSHSTTALFGWAKTGTTLDKTTGSSYLEANAAYDLGNGWGINGHVGHQKVKGNTDASYSDYKLGATKDMGFGVFSLAYSTTNAKDNCSGAAAATANDVYCYVNNNSTDAYSAGKGRVLLTFGKTF</sequence>
<reference evidence="2 3" key="1">
    <citation type="journal article" date="2012" name="Appl. Environ. Microbiol.">
        <title>Draft genome sequence of a psychrotolerant sulfur-oxidizing bacterium, Sulfuricella denitrificans skB26, and proteomic insights into cold adaptation.</title>
        <authorList>
            <person name="Watanabe T."/>
            <person name="Kojima H."/>
            <person name="Fukui M."/>
        </authorList>
    </citation>
    <scope>NUCLEOTIDE SEQUENCE [LARGE SCALE GENOMIC DNA]</scope>
    <source>
        <strain evidence="3">skB26</strain>
    </source>
</reference>
<protein>
    <submittedName>
        <fullName evidence="2">Uncharacterized protein</fullName>
    </submittedName>
</protein>
<dbReference type="NCBIfam" id="TIGR02001">
    <property type="entry name" value="gcw_chp"/>
    <property type="match status" value="1"/>
</dbReference>
<dbReference type="EMBL" id="AP013066">
    <property type="protein sequence ID" value="BAN34116.1"/>
    <property type="molecule type" value="Genomic_DNA"/>
</dbReference>
<dbReference type="Pfam" id="PF09694">
    <property type="entry name" value="Gcw_chp"/>
    <property type="match status" value="1"/>
</dbReference>
<dbReference type="Proteomes" id="UP000015559">
    <property type="component" value="Chromosome"/>
</dbReference>
<feature type="chain" id="PRO_5004545498" evidence="1">
    <location>
        <begin position="28"/>
        <end position="280"/>
    </location>
</feature>
<dbReference type="eggNOG" id="ENOG50339CR">
    <property type="taxonomic scope" value="Bacteria"/>
</dbReference>
<dbReference type="STRING" id="1163617.SCD_n00267"/>
<keyword evidence="1" id="KW-0732">Signal</keyword>
<dbReference type="KEGG" id="sdr:SCD_n00267"/>
<evidence type="ECO:0000313" key="3">
    <source>
        <dbReference type="Proteomes" id="UP000015559"/>
    </source>
</evidence>